<dbReference type="GeneID" id="301324196"/>
<dbReference type="PANTHER" id="PTHR37318">
    <property type="entry name" value="BSL7504 PROTEIN"/>
    <property type="match status" value="1"/>
</dbReference>
<gene>
    <name evidence="2" type="ORF">KSV97_05625</name>
    <name evidence="3" type="ORF">KSW06_05860</name>
</gene>
<keyword evidence="5" id="KW-1185">Reference proteome</keyword>
<reference evidence="2 5" key="1">
    <citation type="submission" date="2021-06" db="EMBL/GenBank/DDBJ databases">
        <title>Collection of gut derived symbiotic bacterial strains cultured from healthy donors.</title>
        <authorList>
            <person name="Lin H."/>
            <person name="Littmann E."/>
            <person name="Pamer E.G."/>
        </authorList>
    </citation>
    <scope>NUCLEOTIDE SEQUENCE</scope>
    <source>
        <strain evidence="3 5">MSK.21.70</strain>
        <strain evidence="2">MSK.21.82</strain>
    </source>
</reference>
<dbReference type="InterPro" id="IPR011991">
    <property type="entry name" value="ArsR-like_HTH"/>
</dbReference>
<name>A0AAW4MXK2_9FIRM</name>
<dbReference type="SUPFAM" id="SSF46785">
    <property type="entry name" value="Winged helix' DNA-binding domain"/>
    <property type="match status" value="1"/>
</dbReference>
<dbReference type="InterPro" id="IPR036390">
    <property type="entry name" value="WH_DNA-bd_sf"/>
</dbReference>
<dbReference type="CDD" id="cd00090">
    <property type="entry name" value="HTH_ARSR"/>
    <property type="match status" value="1"/>
</dbReference>
<feature type="domain" description="Winged helix DNA-binding" evidence="1">
    <location>
        <begin position="16"/>
        <end position="94"/>
    </location>
</feature>
<dbReference type="EMBL" id="JAHOEF010000028">
    <property type="protein sequence ID" value="MBV3382707.1"/>
    <property type="molecule type" value="Genomic_DNA"/>
</dbReference>
<organism evidence="2 4">
    <name type="scientific">Catenibacterium mitsuokai</name>
    <dbReference type="NCBI Taxonomy" id="100886"/>
    <lineage>
        <taxon>Bacteria</taxon>
        <taxon>Bacillati</taxon>
        <taxon>Bacillota</taxon>
        <taxon>Erysipelotrichia</taxon>
        <taxon>Erysipelotrichales</taxon>
        <taxon>Coprobacillaceae</taxon>
        <taxon>Catenibacterium</taxon>
    </lineage>
</organism>
<dbReference type="Proteomes" id="UP001197492">
    <property type="component" value="Unassembled WGS sequence"/>
</dbReference>
<proteinExistence type="predicted"/>
<dbReference type="RefSeq" id="WP_022424485.1">
    <property type="nucleotide sequence ID" value="NZ_JAHOEB010000027.1"/>
</dbReference>
<evidence type="ECO:0000313" key="5">
    <source>
        <dbReference type="Proteomes" id="UP001197492"/>
    </source>
</evidence>
<dbReference type="EMBL" id="JAHOEL010000028">
    <property type="protein sequence ID" value="MBV3392777.1"/>
    <property type="molecule type" value="Genomic_DNA"/>
</dbReference>
<dbReference type="AlphaFoldDB" id="A0AAW4MXK2"/>
<evidence type="ECO:0000313" key="2">
    <source>
        <dbReference type="EMBL" id="MBV3382707.1"/>
    </source>
</evidence>
<evidence type="ECO:0000313" key="3">
    <source>
        <dbReference type="EMBL" id="MBV3392777.1"/>
    </source>
</evidence>
<dbReference type="Gene3D" id="1.10.10.10">
    <property type="entry name" value="Winged helix-like DNA-binding domain superfamily/Winged helix DNA-binding domain"/>
    <property type="match status" value="1"/>
</dbReference>
<evidence type="ECO:0000259" key="1">
    <source>
        <dbReference type="Pfam" id="PF13601"/>
    </source>
</evidence>
<dbReference type="InterPro" id="IPR027395">
    <property type="entry name" value="WH_DNA-bd_dom"/>
</dbReference>
<dbReference type="Pfam" id="PF13601">
    <property type="entry name" value="HTH_34"/>
    <property type="match status" value="1"/>
</dbReference>
<comment type="caution">
    <text evidence="2">The sequence shown here is derived from an EMBL/GenBank/DDBJ whole genome shotgun (WGS) entry which is preliminary data.</text>
</comment>
<protein>
    <submittedName>
        <fullName evidence="2">Transcriptional regulator</fullName>
    </submittedName>
</protein>
<sequence length="103" mass="11972">MENVMNNTSKVFESHIRIQMIASLSVEDLTYKQMKEILGCTDGNMTTHTKKLIQEGFMEVRKEFVNNRPQTTYHLTDEGRTQFEEYVALLNKLVEEGKNAQKV</sequence>
<dbReference type="Proteomes" id="UP001196408">
    <property type="component" value="Unassembled WGS sequence"/>
</dbReference>
<accession>A0AAW4MXK2</accession>
<dbReference type="PANTHER" id="PTHR37318:SF1">
    <property type="entry name" value="BSL7504 PROTEIN"/>
    <property type="match status" value="1"/>
</dbReference>
<evidence type="ECO:0000313" key="4">
    <source>
        <dbReference type="Proteomes" id="UP001196408"/>
    </source>
</evidence>
<dbReference type="InterPro" id="IPR036388">
    <property type="entry name" value="WH-like_DNA-bd_sf"/>
</dbReference>